<dbReference type="GO" id="GO:0032259">
    <property type="term" value="P:methylation"/>
    <property type="evidence" value="ECO:0007669"/>
    <property type="project" value="UniProtKB-KW"/>
</dbReference>
<dbReference type="AlphaFoldDB" id="A0A849BUF3"/>
<dbReference type="SUPFAM" id="SSF53335">
    <property type="entry name" value="S-adenosyl-L-methionine-dependent methyltransferases"/>
    <property type="match status" value="1"/>
</dbReference>
<dbReference type="Pfam" id="PF13649">
    <property type="entry name" value="Methyltransf_25"/>
    <property type="match status" value="1"/>
</dbReference>
<dbReference type="InterPro" id="IPR041698">
    <property type="entry name" value="Methyltransf_25"/>
</dbReference>
<evidence type="ECO:0000313" key="5">
    <source>
        <dbReference type="Proteomes" id="UP000586827"/>
    </source>
</evidence>
<name>A0A849BUF3_9NOCA</name>
<evidence type="ECO:0000259" key="2">
    <source>
        <dbReference type="Pfam" id="PF13649"/>
    </source>
</evidence>
<dbReference type="Pfam" id="PF21302">
    <property type="entry name" value="Zn_ribbon_RlmA"/>
    <property type="match status" value="1"/>
</dbReference>
<protein>
    <submittedName>
        <fullName evidence="4">Methyltransferase domain-containing protein</fullName>
    </submittedName>
</protein>
<dbReference type="CDD" id="cd02440">
    <property type="entry name" value="AdoMet_MTases"/>
    <property type="match status" value="1"/>
</dbReference>
<feature type="region of interest" description="Disordered" evidence="1">
    <location>
        <begin position="1"/>
        <end position="22"/>
    </location>
</feature>
<feature type="domain" description="23S rRNA (guanine(745)-N(1))-methyltransferase N-terminal" evidence="3">
    <location>
        <begin position="38"/>
        <end position="72"/>
    </location>
</feature>
<dbReference type="InterPro" id="IPR029063">
    <property type="entry name" value="SAM-dependent_MTases_sf"/>
</dbReference>
<dbReference type="PANTHER" id="PTHR42912:SF45">
    <property type="entry name" value="23S RRNA (GUANINE(745)-N(1))-METHYLTRANSFERASE"/>
    <property type="match status" value="1"/>
</dbReference>
<keyword evidence="4" id="KW-0808">Transferase</keyword>
<dbReference type="GO" id="GO:0008168">
    <property type="term" value="F:methyltransferase activity"/>
    <property type="evidence" value="ECO:0007669"/>
    <property type="project" value="UniProtKB-KW"/>
</dbReference>
<proteinExistence type="predicted"/>
<evidence type="ECO:0000313" key="4">
    <source>
        <dbReference type="EMBL" id="NNH69804.1"/>
    </source>
</evidence>
<dbReference type="EMBL" id="JABELX010000003">
    <property type="protein sequence ID" value="NNH69804.1"/>
    <property type="molecule type" value="Genomic_DNA"/>
</dbReference>
<keyword evidence="5" id="KW-1185">Reference proteome</keyword>
<dbReference type="Proteomes" id="UP000586827">
    <property type="component" value="Unassembled WGS sequence"/>
</dbReference>
<comment type="caution">
    <text evidence="4">The sequence shown here is derived from an EMBL/GenBank/DDBJ whole genome shotgun (WGS) entry which is preliminary data.</text>
</comment>
<dbReference type="PANTHER" id="PTHR42912">
    <property type="entry name" value="METHYLTRANSFERASE"/>
    <property type="match status" value="1"/>
</dbReference>
<dbReference type="InterPro" id="IPR048647">
    <property type="entry name" value="RlmA_N"/>
</dbReference>
<gene>
    <name evidence="4" type="ORF">HLB23_07980</name>
</gene>
<reference evidence="4 5" key="1">
    <citation type="submission" date="2020-05" db="EMBL/GenBank/DDBJ databases">
        <title>MicrobeNet Type strains.</title>
        <authorList>
            <person name="Nicholson A.C."/>
        </authorList>
    </citation>
    <scope>NUCLEOTIDE SEQUENCE [LARGE SCALE GENOMIC DNA]</scope>
    <source>
        <strain evidence="4 5">JCM 3224</strain>
    </source>
</reference>
<dbReference type="InterPro" id="IPR050508">
    <property type="entry name" value="Methyltransf_Superfamily"/>
</dbReference>
<accession>A0A849BUF3</accession>
<keyword evidence="4" id="KW-0489">Methyltransferase</keyword>
<dbReference type="Gene3D" id="3.40.50.150">
    <property type="entry name" value="Vaccinia Virus protein VP39"/>
    <property type="match status" value="1"/>
</dbReference>
<evidence type="ECO:0000256" key="1">
    <source>
        <dbReference type="SAM" id="MobiDB-lite"/>
    </source>
</evidence>
<sequence>MEPVARLTGTTRDTALTGPVAASPGPAERLFATADLLACPECGQDLTGRDRTLRCSRGHSFDLAKQGYVSLLTGASTKMTGDTPAMLDARAAFQSAGHFAPIAAALASAAASGSTLTTTSATRLASTLLPSARADLAPGAPAGHNLASHRTGPAVLEIGAGTGYYLAAVLDAVPEGRGIALDVAKPAARRAARAHVRAGSVLADAWTGLPIRDGVLDTVFSVFAPRNADEVARVLAPDGRFIIVTPTERHLGELIEPLDMVRVDATKARRLADSLADRFELVERELVEFSMSLSHNDIANVVGMGPSAFHADAQLTPRIAALPPTVVVTASVTVAIYRPRG</sequence>
<evidence type="ECO:0000259" key="3">
    <source>
        <dbReference type="Pfam" id="PF21302"/>
    </source>
</evidence>
<feature type="domain" description="Methyltransferase" evidence="2">
    <location>
        <begin position="155"/>
        <end position="239"/>
    </location>
</feature>
<organism evidence="4 5">
    <name type="scientific">Nocardia uniformis</name>
    <dbReference type="NCBI Taxonomy" id="53432"/>
    <lineage>
        <taxon>Bacteria</taxon>
        <taxon>Bacillati</taxon>
        <taxon>Actinomycetota</taxon>
        <taxon>Actinomycetes</taxon>
        <taxon>Mycobacteriales</taxon>
        <taxon>Nocardiaceae</taxon>
        <taxon>Nocardia</taxon>
    </lineage>
</organism>